<dbReference type="EMBL" id="MU853884">
    <property type="protein sequence ID" value="KAK3936436.1"/>
    <property type="molecule type" value="Genomic_DNA"/>
</dbReference>
<dbReference type="AlphaFoldDB" id="A0AAN6MZL9"/>
<organism evidence="1 2">
    <name type="scientific">Diplogelasinospora grovesii</name>
    <dbReference type="NCBI Taxonomy" id="303347"/>
    <lineage>
        <taxon>Eukaryota</taxon>
        <taxon>Fungi</taxon>
        <taxon>Dikarya</taxon>
        <taxon>Ascomycota</taxon>
        <taxon>Pezizomycotina</taxon>
        <taxon>Sordariomycetes</taxon>
        <taxon>Sordariomycetidae</taxon>
        <taxon>Sordariales</taxon>
        <taxon>Diplogelasinosporaceae</taxon>
        <taxon>Diplogelasinospora</taxon>
    </lineage>
</organism>
<comment type="caution">
    <text evidence="1">The sequence shown here is derived from an EMBL/GenBank/DDBJ whole genome shotgun (WGS) entry which is preliminary data.</text>
</comment>
<dbReference type="Proteomes" id="UP001303473">
    <property type="component" value="Unassembled WGS sequence"/>
</dbReference>
<reference evidence="2" key="1">
    <citation type="journal article" date="2023" name="Mol. Phylogenet. Evol.">
        <title>Genome-scale phylogeny and comparative genomics of the fungal order Sordariales.</title>
        <authorList>
            <person name="Hensen N."/>
            <person name="Bonometti L."/>
            <person name="Westerberg I."/>
            <person name="Brannstrom I.O."/>
            <person name="Guillou S."/>
            <person name="Cros-Aarteil S."/>
            <person name="Calhoun S."/>
            <person name="Haridas S."/>
            <person name="Kuo A."/>
            <person name="Mondo S."/>
            <person name="Pangilinan J."/>
            <person name="Riley R."/>
            <person name="LaButti K."/>
            <person name="Andreopoulos B."/>
            <person name="Lipzen A."/>
            <person name="Chen C."/>
            <person name="Yan M."/>
            <person name="Daum C."/>
            <person name="Ng V."/>
            <person name="Clum A."/>
            <person name="Steindorff A."/>
            <person name="Ohm R.A."/>
            <person name="Martin F."/>
            <person name="Silar P."/>
            <person name="Natvig D.O."/>
            <person name="Lalanne C."/>
            <person name="Gautier V."/>
            <person name="Ament-Velasquez S.L."/>
            <person name="Kruys A."/>
            <person name="Hutchinson M.I."/>
            <person name="Powell A.J."/>
            <person name="Barry K."/>
            <person name="Miller A.N."/>
            <person name="Grigoriev I.V."/>
            <person name="Debuchy R."/>
            <person name="Gladieux P."/>
            <person name="Hiltunen Thoren M."/>
            <person name="Johannesson H."/>
        </authorList>
    </citation>
    <scope>NUCLEOTIDE SEQUENCE [LARGE SCALE GENOMIC DNA]</scope>
    <source>
        <strain evidence="2">CBS 340.73</strain>
    </source>
</reference>
<sequence length="283" mass="31382">MPDEEILPEDTDRGRQRHSVRLCFGDCCRQLRPGSHASYMPLPVCEWTRKIVIHGSSKLGPDDARCLFSLRDDFERIEAYAGLRRFFSDSDLPLEKKPGRLILMQCVVICADVLCTTPHASRDDNYWKFNRDVAKVSVADKRGAPVDDLGSATPKRRLFTAPGRDWEALWATLIAADLRGQMPSKAPWVVRHTVEDHTIYAVVFGTLALAASNKTAKGIAAFIDDKILKATTGVGTKAASLYLVQRVLGITDLLIVTIVNGKITNKQWTSLAAVREFDGNDLA</sequence>
<evidence type="ECO:0000313" key="2">
    <source>
        <dbReference type="Proteomes" id="UP001303473"/>
    </source>
</evidence>
<evidence type="ECO:0000313" key="1">
    <source>
        <dbReference type="EMBL" id="KAK3936436.1"/>
    </source>
</evidence>
<accession>A0AAN6MZL9</accession>
<gene>
    <name evidence="1" type="ORF">QBC46DRAFT_345653</name>
</gene>
<protein>
    <submittedName>
        <fullName evidence="1">Uncharacterized protein</fullName>
    </submittedName>
</protein>
<proteinExistence type="predicted"/>
<keyword evidence="2" id="KW-1185">Reference proteome</keyword>
<name>A0AAN6MZL9_9PEZI</name>